<gene>
    <name evidence="3" type="ORF">F2Q69_00009129</name>
</gene>
<evidence type="ECO:0000256" key="1">
    <source>
        <dbReference type="SAM" id="MobiDB-lite"/>
    </source>
</evidence>
<reference evidence="3" key="1">
    <citation type="submission" date="2019-12" db="EMBL/GenBank/DDBJ databases">
        <title>Genome sequencing and annotation of Brassica cretica.</title>
        <authorList>
            <person name="Studholme D.J."/>
            <person name="Sarris P."/>
        </authorList>
    </citation>
    <scope>NUCLEOTIDE SEQUENCE</scope>
    <source>
        <strain evidence="3">PFS-109/04</strain>
        <tissue evidence="3">Leaf</tissue>
    </source>
</reference>
<dbReference type="AlphaFoldDB" id="A0A8S9NS32"/>
<feature type="region of interest" description="Disordered" evidence="1">
    <location>
        <begin position="208"/>
        <end position="227"/>
    </location>
</feature>
<protein>
    <submittedName>
        <fullName evidence="3">Uncharacterized protein</fullName>
    </submittedName>
</protein>
<proteinExistence type="predicted"/>
<keyword evidence="2" id="KW-1133">Transmembrane helix</keyword>
<dbReference type="EMBL" id="QGKX02001521">
    <property type="protein sequence ID" value="KAF3506576.1"/>
    <property type="molecule type" value="Genomic_DNA"/>
</dbReference>
<accession>A0A8S9NS32</accession>
<evidence type="ECO:0000256" key="2">
    <source>
        <dbReference type="SAM" id="Phobius"/>
    </source>
</evidence>
<sequence>MMDEMCMVMCGAWVCGSDGKWEFVVDKTNMERIIPVHEAMTIHDLEGRVFAEFKKAETSFNVALSYWPPDSKALATGIKTPQSSSQAIVRLVDGATVSTVTIVGRKRLMKGMLGLVEFWEPLIVSDKGGSNSVEVVFNYKEANGVAKVEEGSRSDRTYSNSTFDRMVHPVWESSGGGSNAKGENPMDDFAPIGDPGDEDIPEDVKNKMLMPPLTKRPPGRRRTKRFPSTGEMPVDWVLEIVISIIYGWCGKRDSGQGAGNMLEGVDVGRQEVVVSFATVSEKGDAAMIFSNVWGHSCLGCGCGVVGDAELIILNVWGPSCLGCAGVGVVVSFAIVRVKEMILIYLWGHSCLGCGCCVSGVLVFVMDDMFVVGVFNTKSFIWFGVEITNLGSRQRGCGCGCGVSGVLVLVMDDMILDDMFMVGLFIEDSFDEGLLWLASMWS</sequence>
<comment type="caution">
    <text evidence="3">The sequence shown here is derived from an EMBL/GenBank/DDBJ whole genome shotgun (WGS) entry which is preliminary data.</text>
</comment>
<keyword evidence="2" id="KW-0812">Transmembrane</keyword>
<evidence type="ECO:0000313" key="4">
    <source>
        <dbReference type="Proteomes" id="UP000712600"/>
    </source>
</evidence>
<feature type="transmembrane region" description="Helical" evidence="2">
    <location>
        <begin position="315"/>
        <end position="335"/>
    </location>
</feature>
<dbReference type="Proteomes" id="UP000712600">
    <property type="component" value="Unassembled WGS sequence"/>
</dbReference>
<name>A0A8S9NS32_BRACR</name>
<evidence type="ECO:0000313" key="3">
    <source>
        <dbReference type="EMBL" id="KAF3506576.1"/>
    </source>
</evidence>
<organism evidence="3 4">
    <name type="scientific">Brassica cretica</name>
    <name type="common">Mustard</name>
    <dbReference type="NCBI Taxonomy" id="69181"/>
    <lineage>
        <taxon>Eukaryota</taxon>
        <taxon>Viridiplantae</taxon>
        <taxon>Streptophyta</taxon>
        <taxon>Embryophyta</taxon>
        <taxon>Tracheophyta</taxon>
        <taxon>Spermatophyta</taxon>
        <taxon>Magnoliopsida</taxon>
        <taxon>eudicotyledons</taxon>
        <taxon>Gunneridae</taxon>
        <taxon>Pentapetalae</taxon>
        <taxon>rosids</taxon>
        <taxon>malvids</taxon>
        <taxon>Brassicales</taxon>
        <taxon>Brassicaceae</taxon>
        <taxon>Brassiceae</taxon>
        <taxon>Brassica</taxon>
    </lineage>
</organism>
<feature type="transmembrane region" description="Helical" evidence="2">
    <location>
        <begin position="342"/>
        <end position="365"/>
    </location>
</feature>
<keyword evidence="2" id="KW-0472">Membrane</keyword>